<protein>
    <recommendedName>
        <fullName evidence="5">Transmembrane protein 51</fullName>
    </recommendedName>
</protein>
<reference evidence="3" key="1">
    <citation type="thesis" date="2021" institute="BYU ScholarsArchive" country="Provo, UT, USA">
        <title>Applications of and Algorithms for Genome Assembly and Genomic Analyses with an Emphasis on Marine Teleosts.</title>
        <authorList>
            <person name="Pickett B.D."/>
        </authorList>
    </citation>
    <scope>NUCLEOTIDE SEQUENCE</scope>
    <source>
        <strain evidence="3">HI-2016</strain>
    </source>
</reference>
<keyword evidence="2" id="KW-0472">Membrane</keyword>
<keyword evidence="2" id="KW-0812">Transmembrane</keyword>
<dbReference type="Proteomes" id="UP000824540">
    <property type="component" value="Unassembled WGS sequence"/>
</dbReference>
<evidence type="ECO:0000256" key="2">
    <source>
        <dbReference type="SAM" id="Phobius"/>
    </source>
</evidence>
<keyword evidence="2" id="KW-1133">Transmembrane helix</keyword>
<dbReference type="EMBL" id="JAFBMS010000004">
    <property type="protein sequence ID" value="KAG9352942.1"/>
    <property type="molecule type" value="Genomic_DNA"/>
</dbReference>
<dbReference type="OrthoDB" id="8946153at2759"/>
<accession>A0A8T2PNK1</accession>
<name>A0A8T2PNK1_9TELE</name>
<comment type="caution">
    <text evidence="3">The sequence shown here is derived from an EMBL/GenBank/DDBJ whole genome shotgun (WGS) entry which is preliminary data.</text>
</comment>
<proteinExistence type="predicted"/>
<evidence type="ECO:0000313" key="3">
    <source>
        <dbReference type="EMBL" id="KAG9352942.1"/>
    </source>
</evidence>
<feature type="region of interest" description="Disordered" evidence="1">
    <location>
        <begin position="293"/>
        <end position="319"/>
    </location>
</feature>
<evidence type="ECO:0008006" key="5">
    <source>
        <dbReference type="Google" id="ProtNLM"/>
    </source>
</evidence>
<sequence>MAFTESEIPNESAGSFQCKQSQGVRCDCRTEEMCSSGHLCRGGDRPSSRSGSGSSSGSQYALCALGVGLVALGIVMIVWSVVPAQPAGNNSSVSAASGEPGTETEDTDMETRGKTSSVAFVLVGAGLAMLLLAICLSVRNKHRQPQRREVQVTDSAYQQPGETEEDPLPRYDVPSYEEAVGSGQYPVRQSNLRNSTSQLPSYEDLLQAVENEGAEPGAANGQDPPQSPPTPAGAATEPTPEAQPAPEPQPTPDPPPAPPTRHSSRSSRILRPLRVRRIKSEKLHLKDFRLNIRNPAQAGPVNIEPLTPPPQYDDKAPEF</sequence>
<evidence type="ECO:0000313" key="4">
    <source>
        <dbReference type="Proteomes" id="UP000824540"/>
    </source>
</evidence>
<evidence type="ECO:0000256" key="1">
    <source>
        <dbReference type="SAM" id="MobiDB-lite"/>
    </source>
</evidence>
<dbReference type="PANTHER" id="PTHR16015">
    <property type="entry name" value="TRANSMEMBRANE PROTEIN 51"/>
    <property type="match status" value="1"/>
</dbReference>
<feature type="region of interest" description="Disordered" evidence="1">
    <location>
        <begin position="214"/>
        <end position="281"/>
    </location>
</feature>
<keyword evidence="4" id="KW-1185">Reference proteome</keyword>
<feature type="compositionally biased region" description="Low complexity" evidence="1">
    <location>
        <begin position="88"/>
        <end position="98"/>
    </location>
</feature>
<feature type="region of interest" description="Disordered" evidence="1">
    <location>
        <begin position="88"/>
        <end position="112"/>
    </location>
</feature>
<feature type="transmembrane region" description="Helical" evidence="2">
    <location>
        <begin position="118"/>
        <end position="138"/>
    </location>
</feature>
<dbReference type="InterPro" id="IPR029265">
    <property type="entry name" value="TMEM51"/>
</dbReference>
<dbReference type="Pfam" id="PF15345">
    <property type="entry name" value="TMEM51"/>
    <property type="match status" value="1"/>
</dbReference>
<dbReference type="AlphaFoldDB" id="A0A8T2PNK1"/>
<feature type="compositionally biased region" description="Polar residues" evidence="1">
    <location>
        <begin position="152"/>
        <end position="161"/>
    </location>
</feature>
<feature type="compositionally biased region" description="Pro residues" evidence="1">
    <location>
        <begin position="241"/>
        <end position="259"/>
    </location>
</feature>
<dbReference type="PANTHER" id="PTHR16015:SF0">
    <property type="entry name" value="TRANSMEMBRANE PROTEIN 51"/>
    <property type="match status" value="1"/>
</dbReference>
<feature type="transmembrane region" description="Helical" evidence="2">
    <location>
        <begin position="60"/>
        <end position="82"/>
    </location>
</feature>
<gene>
    <name evidence="3" type="ORF">JZ751_017518</name>
</gene>
<feature type="region of interest" description="Disordered" evidence="1">
    <location>
        <begin position="143"/>
        <end position="192"/>
    </location>
</feature>
<organism evidence="3 4">
    <name type="scientific">Albula glossodonta</name>
    <name type="common">roundjaw bonefish</name>
    <dbReference type="NCBI Taxonomy" id="121402"/>
    <lineage>
        <taxon>Eukaryota</taxon>
        <taxon>Metazoa</taxon>
        <taxon>Chordata</taxon>
        <taxon>Craniata</taxon>
        <taxon>Vertebrata</taxon>
        <taxon>Euteleostomi</taxon>
        <taxon>Actinopterygii</taxon>
        <taxon>Neopterygii</taxon>
        <taxon>Teleostei</taxon>
        <taxon>Albuliformes</taxon>
        <taxon>Albulidae</taxon>
        <taxon>Albula</taxon>
    </lineage>
</organism>